<evidence type="ECO:0000256" key="2">
    <source>
        <dbReference type="SAM" id="MobiDB-lite"/>
    </source>
</evidence>
<dbReference type="PRINTS" id="PR00069">
    <property type="entry name" value="ALDKETRDTASE"/>
</dbReference>
<organism evidence="4 5">
    <name type="scientific">Fusarium redolens</name>
    <dbReference type="NCBI Taxonomy" id="48865"/>
    <lineage>
        <taxon>Eukaryota</taxon>
        <taxon>Fungi</taxon>
        <taxon>Dikarya</taxon>
        <taxon>Ascomycota</taxon>
        <taxon>Pezizomycotina</taxon>
        <taxon>Sordariomycetes</taxon>
        <taxon>Hypocreomycetidae</taxon>
        <taxon>Hypocreales</taxon>
        <taxon>Nectriaceae</taxon>
        <taxon>Fusarium</taxon>
        <taxon>Fusarium redolens species complex</taxon>
    </lineage>
</organism>
<keyword evidence="1" id="KW-0560">Oxidoreductase</keyword>
<dbReference type="OrthoDB" id="48988at2759"/>
<feature type="domain" description="NADP-dependent oxidoreductase" evidence="3">
    <location>
        <begin position="11"/>
        <end position="314"/>
    </location>
</feature>
<dbReference type="GO" id="GO:0016491">
    <property type="term" value="F:oxidoreductase activity"/>
    <property type="evidence" value="ECO:0007669"/>
    <property type="project" value="UniProtKB-KW"/>
</dbReference>
<feature type="compositionally biased region" description="Basic residues" evidence="2">
    <location>
        <begin position="343"/>
        <end position="361"/>
    </location>
</feature>
<feature type="region of interest" description="Disordered" evidence="2">
    <location>
        <begin position="338"/>
        <end position="394"/>
    </location>
</feature>
<comment type="caution">
    <text evidence="4">The sequence shown here is derived from an EMBL/GenBank/DDBJ whole genome shotgun (WGS) entry which is preliminary data.</text>
</comment>
<dbReference type="InterPro" id="IPR020471">
    <property type="entry name" value="AKR"/>
</dbReference>
<dbReference type="EMBL" id="JAGMUX010000017">
    <property type="protein sequence ID" value="KAH7234897.1"/>
    <property type="molecule type" value="Genomic_DNA"/>
</dbReference>
<accession>A0A9P9JRB7</accession>
<name>A0A9P9JRB7_FUSRE</name>
<dbReference type="PANTHER" id="PTHR43364:SF4">
    <property type="entry name" value="NAD(P)-LINKED OXIDOREDUCTASE SUPERFAMILY PROTEIN"/>
    <property type="match status" value="1"/>
</dbReference>
<proteinExistence type="predicted"/>
<keyword evidence="5" id="KW-1185">Reference proteome</keyword>
<sequence>MTSTGKSPLNLVLGAANVGDKEADPWARYDTPDEVNAFINVFARRGYTQLDTAAVYSPQAPYSSEPHLGAVNAGDRFSIDTKADFMKGHTKENITHDIDNSLKLLKINQINIYYLHIPDRNNPVEPALEALDQGYRDGKIKAWGISNFRADEVQEVIDICEKRGFVKPAVYQGHYNALVRSGEKELFPILRKNGMAFYAYSPAAGGLFSGSHKDPAPNGRFDTAHKSGSITSSLYIKPSVLGAVDKAIEVFVKHNIGGHAAALRWTAHHSILDKKYGDGLIIGASSPQQLESNVDTIEEGPLPEEVAAALNAVYEEAGDEVAYHMYMQFITVTNPGQRASAKTTRKAHSHAARVAHARTRRQQMVDYHDQRRQQTPQLSPAKGHEPNNPFPKLTVSSTSELQTLTSVPFTLPGDFQPSNIIYFIKSLSTFEHSIFSQSFSDHPGVDLQTVLPSQIAHCPIIMDIAEQAAEIRSNWIFFVSTDLVLLRGCLLAACRYLAQVELREEYALLAIQYKQYYLQSLRKGLSSAGLSSRRNAVAMTTVLALDEITCGDHLIAAKHVLGAMKIIEDAGGLRSLGLNHLVRYVLYNLMFGKRLSEWDMDLQLASTLMSPDSILP</sequence>
<dbReference type="Gene3D" id="3.20.20.100">
    <property type="entry name" value="NADP-dependent oxidoreductase domain"/>
    <property type="match status" value="1"/>
</dbReference>
<dbReference type="Pfam" id="PF00248">
    <property type="entry name" value="Aldo_ket_red"/>
    <property type="match status" value="1"/>
</dbReference>
<evidence type="ECO:0000313" key="5">
    <source>
        <dbReference type="Proteomes" id="UP000720189"/>
    </source>
</evidence>
<dbReference type="AlphaFoldDB" id="A0A9P9JRB7"/>
<evidence type="ECO:0000259" key="3">
    <source>
        <dbReference type="Pfam" id="PF00248"/>
    </source>
</evidence>
<dbReference type="InterPro" id="IPR050523">
    <property type="entry name" value="AKR_Detox_Biosynth"/>
</dbReference>
<dbReference type="InterPro" id="IPR023210">
    <property type="entry name" value="NADP_OxRdtase_dom"/>
</dbReference>
<dbReference type="SUPFAM" id="SSF51430">
    <property type="entry name" value="NAD(P)-linked oxidoreductase"/>
    <property type="match status" value="1"/>
</dbReference>
<dbReference type="RefSeq" id="XP_046044662.1">
    <property type="nucleotide sequence ID" value="XM_046200746.1"/>
</dbReference>
<dbReference type="InterPro" id="IPR036812">
    <property type="entry name" value="NAD(P)_OxRdtase_dom_sf"/>
</dbReference>
<gene>
    <name evidence="4" type="ORF">BKA55DRAFT_708857</name>
</gene>
<dbReference type="GeneID" id="70230700"/>
<dbReference type="PANTHER" id="PTHR43364">
    <property type="entry name" value="NADH-SPECIFIC METHYLGLYOXAL REDUCTASE-RELATED"/>
    <property type="match status" value="1"/>
</dbReference>
<reference evidence="4" key="1">
    <citation type="journal article" date="2021" name="Nat. Commun.">
        <title>Genetic determinants of endophytism in the Arabidopsis root mycobiome.</title>
        <authorList>
            <person name="Mesny F."/>
            <person name="Miyauchi S."/>
            <person name="Thiergart T."/>
            <person name="Pickel B."/>
            <person name="Atanasova L."/>
            <person name="Karlsson M."/>
            <person name="Huettel B."/>
            <person name="Barry K.W."/>
            <person name="Haridas S."/>
            <person name="Chen C."/>
            <person name="Bauer D."/>
            <person name="Andreopoulos W."/>
            <person name="Pangilinan J."/>
            <person name="LaButti K."/>
            <person name="Riley R."/>
            <person name="Lipzen A."/>
            <person name="Clum A."/>
            <person name="Drula E."/>
            <person name="Henrissat B."/>
            <person name="Kohler A."/>
            <person name="Grigoriev I.V."/>
            <person name="Martin F.M."/>
            <person name="Hacquard S."/>
        </authorList>
    </citation>
    <scope>NUCLEOTIDE SEQUENCE</scope>
    <source>
        <strain evidence="4">MPI-CAGE-AT-0023</strain>
    </source>
</reference>
<evidence type="ECO:0000256" key="1">
    <source>
        <dbReference type="ARBA" id="ARBA00023002"/>
    </source>
</evidence>
<dbReference type="Proteomes" id="UP000720189">
    <property type="component" value="Unassembled WGS sequence"/>
</dbReference>
<dbReference type="CDD" id="cd19075">
    <property type="entry name" value="AKR_AKR7A1-5"/>
    <property type="match status" value="1"/>
</dbReference>
<protein>
    <submittedName>
        <fullName evidence="4">NADP-dependent oxidoreductase domain-containing protein</fullName>
    </submittedName>
</protein>
<evidence type="ECO:0000313" key="4">
    <source>
        <dbReference type="EMBL" id="KAH7234897.1"/>
    </source>
</evidence>